<keyword evidence="2" id="KW-0472">Membrane</keyword>
<comment type="caution">
    <text evidence="4">The sequence shown here is derived from an EMBL/GenBank/DDBJ whole genome shotgun (WGS) entry which is preliminary data.</text>
</comment>
<keyword evidence="2" id="KW-0812">Transmembrane</keyword>
<feature type="compositionally biased region" description="Low complexity" evidence="1">
    <location>
        <begin position="176"/>
        <end position="191"/>
    </location>
</feature>
<dbReference type="InterPro" id="IPR036680">
    <property type="entry name" value="SPOR-like_sf"/>
</dbReference>
<feature type="region of interest" description="Disordered" evidence="1">
    <location>
        <begin position="50"/>
        <end position="191"/>
    </location>
</feature>
<reference evidence="4" key="1">
    <citation type="journal article" date="2020" name="mSystems">
        <title>Genome- and Community-Level Interaction Insights into Carbon Utilization and Element Cycling Functions of Hydrothermarchaeota in Hydrothermal Sediment.</title>
        <authorList>
            <person name="Zhou Z."/>
            <person name="Liu Y."/>
            <person name="Xu W."/>
            <person name="Pan J."/>
            <person name="Luo Z.H."/>
            <person name="Li M."/>
        </authorList>
    </citation>
    <scope>NUCLEOTIDE SEQUENCE [LARGE SCALE GENOMIC DNA]</scope>
    <source>
        <strain evidence="4">SpSt-349</strain>
    </source>
</reference>
<keyword evidence="2" id="KW-1133">Transmembrane helix</keyword>
<dbReference type="SUPFAM" id="SSF110997">
    <property type="entry name" value="Sporulation related repeat"/>
    <property type="match status" value="1"/>
</dbReference>
<feature type="compositionally biased region" description="Low complexity" evidence="1">
    <location>
        <begin position="117"/>
        <end position="126"/>
    </location>
</feature>
<evidence type="ECO:0000313" key="4">
    <source>
        <dbReference type="EMBL" id="HEN42459.1"/>
    </source>
</evidence>
<evidence type="ECO:0000259" key="3">
    <source>
        <dbReference type="PROSITE" id="PS51724"/>
    </source>
</evidence>
<dbReference type="EMBL" id="DSOV01000040">
    <property type="protein sequence ID" value="HEN42459.1"/>
    <property type="molecule type" value="Genomic_DNA"/>
</dbReference>
<accession>A0A831XEH5</accession>
<protein>
    <submittedName>
        <fullName evidence="4">SPOR domain-containing protein</fullName>
    </submittedName>
</protein>
<feature type="domain" description="SPOR" evidence="3">
    <location>
        <begin position="297"/>
        <end position="375"/>
    </location>
</feature>
<feature type="transmembrane region" description="Helical" evidence="2">
    <location>
        <begin position="20"/>
        <end position="40"/>
    </location>
</feature>
<evidence type="ECO:0000256" key="2">
    <source>
        <dbReference type="SAM" id="Phobius"/>
    </source>
</evidence>
<proteinExistence type="predicted"/>
<sequence length="376" mass="39529">MNIEFDKEPGEKPAGGDRSSSRLLLLVLLLLVAVFGYLFYFTDLIKPRREAQAPEPVQTAQVKQPIPPRPEGESSAPLPIAQSQPSGATPPAAAVKQEPAKAVQEQKAPDKAQSVLPAPAKPAVSAAKKEPPEPVEPAKVPAAEKDRPKAAEPAKTAVEASRKPVPAKAGDSRKSAAAGPEKAVKPAAVPAKSKTAAAKGAAAKAPAGTAAAAAAKGKPDTAAAGEYTLWIGEYVVPAAMEKDKAKVRDAGLTPVVKEGGRKKEPMIRLFFGEFADQATARNELQRLRDATVDGFVLNEGGKYRVYAGSYFVEERAVKEQQRLEALGFRMTLRKASVTVPTLLLTAGKYGSRDEALKDAARLKKKGLAPAVVANGK</sequence>
<organism evidence="4">
    <name type="scientific">Geobacter metallireducens</name>
    <dbReference type="NCBI Taxonomy" id="28232"/>
    <lineage>
        <taxon>Bacteria</taxon>
        <taxon>Pseudomonadati</taxon>
        <taxon>Thermodesulfobacteriota</taxon>
        <taxon>Desulfuromonadia</taxon>
        <taxon>Geobacterales</taxon>
        <taxon>Geobacteraceae</taxon>
        <taxon>Geobacter</taxon>
    </lineage>
</organism>
<dbReference type="AlphaFoldDB" id="A0A831XEH5"/>
<name>A0A831XEH5_GEOME</name>
<feature type="compositionally biased region" description="Basic and acidic residues" evidence="1">
    <location>
        <begin position="142"/>
        <end position="152"/>
    </location>
</feature>
<evidence type="ECO:0000256" key="1">
    <source>
        <dbReference type="SAM" id="MobiDB-lite"/>
    </source>
</evidence>
<dbReference type="Pfam" id="PF05036">
    <property type="entry name" value="SPOR"/>
    <property type="match status" value="2"/>
</dbReference>
<dbReference type="InterPro" id="IPR007730">
    <property type="entry name" value="SPOR-like_dom"/>
</dbReference>
<dbReference type="GO" id="GO:0042834">
    <property type="term" value="F:peptidoglycan binding"/>
    <property type="evidence" value="ECO:0007669"/>
    <property type="project" value="InterPro"/>
</dbReference>
<gene>
    <name evidence="4" type="ORF">ENQ87_08785</name>
</gene>
<dbReference type="Gene3D" id="3.30.70.1070">
    <property type="entry name" value="Sporulation related repeat"/>
    <property type="match status" value="2"/>
</dbReference>
<dbReference type="PROSITE" id="PS51724">
    <property type="entry name" value="SPOR"/>
    <property type="match status" value="1"/>
</dbReference>